<dbReference type="OrthoDB" id="6420920at2759"/>
<dbReference type="AlphaFoldDB" id="A0A6P3X6L0"/>
<dbReference type="RefSeq" id="XP_014473892.1">
    <property type="nucleotide sequence ID" value="XM_014618406.1"/>
</dbReference>
<evidence type="ECO:0000313" key="4">
    <source>
        <dbReference type="RefSeq" id="XP_014473889.1"/>
    </source>
</evidence>
<keyword evidence="2" id="KW-0812">Transmembrane</keyword>
<feature type="transmembrane region" description="Helical" evidence="2">
    <location>
        <begin position="138"/>
        <end position="165"/>
    </location>
</feature>
<gene>
    <name evidence="4 5 6 7" type="primary">LOC106744017</name>
</gene>
<feature type="region of interest" description="Disordered" evidence="1">
    <location>
        <begin position="279"/>
        <end position="323"/>
    </location>
</feature>
<dbReference type="GeneID" id="106744017"/>
<name>A0A6P3X6L0_DINQU</name>
<organism evidence="3 5">
    <name type="scientific">Dinoponera quadriceps</name>
    <name type="common">South American ant</name>
    <dbReference type="NCBI Taxonomy" id="609295"/>
    <lineage>
        <taxon>Eukaryota</taxon>
        <taxon>Metazoa</taxon>
        <taxon>Ecdysozoa</taxon>
        <taxon>Arthropoda</taxon>
        <taxon>Hexapoda</taxon>
        <taxon>Insecta</taxon>
        <taxon>Pterygota</taxon>
        <taxon>Neoptera</taxon>
        <taxon>Endopterygota</taxon>
        <taxon>Hymenoptera</taxon>
        <taxon>Apocrita</taxon>
        <taxon>Aculeata</taxon>
        <taxon>Formicoidea</taxon>
        <taxon>Formicidae</taxon>
        <taxon>Ponerinae</taxon>
        <taxon>Ponerini</taxon>
        <taxon>Dinoponera</taxon>
    </lineage>
</organism>
<protein>
    <submittedName>
        <fullName evidence="4 5">Uncharacterized protein LOC106744017</fullName>
    </submittedName>
</protein>
<keyword evidence="3" id="KW-1185">Reference proteome</keyword>
<feature type="transmembrane region" description="Helical" evidence="2">
    <location>
        <begin position="29"/>
        <end position="51"/>
    </location>
</feature>
<feature type="transmembrane region" description="Helical" evidence="2">
    <location>
        <begin position="101"/>
        <end position="126"/>
    </location>
</feature>
<dbReference type="Gene3D" id="1.20.140.150">
    <property type="match status" value="1"/>
</dbReference>
<keyword evidence="2" id="KW-1133">Transmembrane helix</keyword>
<keyword evidence="2" id="KW-0472">Membrane</keyword>
<evidence type="ECO:0000256" key="1">
    <source>
        <dbReference type="SAM" id="MobiDB-lite"/>
    </source>
</evidence>
<proteinExistence type="predicted"/>
<dbReference type="RefSeq" id="XP_014473890.1">
    <property type="nucleotide sequence ID" value="XM_014618404.1"/>
</dbReference>
<evidence type="ECO:0000313" key="7">
    <source>
        <dbReference type="RefSeq" id="XP_014473892.1"/>
    </source>
</evidence>
<dbReference type="RefSeq" id="XP_014473889.1">
    <property type="nucleotide sequence ID" value="XM_014618403.1"/>
</dbReference>
<dbReference type="Proteomes" id="UP000515204">
    <property type="component" value="Unplaced"/>
</dbReference>
<dbReference type="RefSeq" id="XP_014473891.1">
    <property type="nucleotide sequence ID" value="XM_014618405.1"/>
</dbReference>
<evidence type="ECO:0000256" key="2">
    <source>
        <dbReference type="SAM" id="Phobius"/>
    </source>
</evidence>
<feature type="transmembrane region" description="Helical" evidence="2">
    <location>
        <begin position="185"/>
        <end position="204"/>
    </location>
</feature>
<evidence type="ECO:0000313" key="5">
    <source>
        <dbReference type="RefSeq" id="XP_014473890.1"/>
    </source>
</evidence>
<feature type="region of interest" description="Disordered" evidence="1">
    <location>
        <begin position="1"/>
        <end position="25"/>
    </location>
</feature>
<evidence type="ECO:0000313" key="6">
    <source>
        <dbReference type="RefSeq" id="XP_014473891.1"/>
    </source>
</evidence>
<reference evidence="4 5" key="1">
    <citation type="submission" date="2025-04" db="UniProtKB">
        <authorList>
            <consortium name="RefSeq"/>
        </authorList>
    </citation>
    <scope>IDENTIFICATION</scope>
</reference>
<sequence length="323" mass="33512">MATDPSIRQGVRAVATTTTDPQRSEKRAVAARGAAGALALSVVALVVQAAATATPTWGYYTNPDAGTAAEKGYFGPWRQCKLLLYGREWCGQNVSRFQPVLAVWVAGLAAAGASALLAILVALAVLQLAMASSAKRVVISYSTAVIGKVALATLATALAIVAESLFALQTDDRANSYAVTRGEAFYMQLAAIVLNFGVLVSAIYEGIYARRGGDPTKIRVVTDPRAATINNPGYREHHQPTNGGTISMTDASGKPYVGGAGNGSMASVATSGSVASTASPLRSSLKKPKPLGIHNPGFSAHSPTLSRNGSQKKVRIQTHSTEV</sequence>
<accession>A0A6P3X6L0</accession>
<dbReference type="KEGG" id="dqu:106744017"/>
<evidence type="ECO:0000313" key="3">
    <source>
        <dbReference type="Proteomes" id="UP000515204"/>
    </source>
</evidence>